<dbReference type="eggNOG" id="KOG0534">
    <property type="taxonomic scope" value="Eukaryota"/>
</dbReference>
<keyword evidence="5" id="KW-0496">Mitochondrion</keyword>
<dbReference type="Pfam" id="PF00970">
    <property type="entry name" value="FAD_binding_6"/>
    <property type="match status" value="1"/>
</dbReference>
<evidence type="ECO:0000313" key="14">
    <source>
        <dbReference type="Proteomes" id="UP000001568"/>
    </source>
</evidence>
<keyword evidence="6 11" id="KW-0274">FAD</keyword>
<dbReference type="Pfam" id="PF00175">
    <property type="entry name" value="NAD_binding_1"/>
    <property type="match status" value="1"/>
</dbReference>
<dbReference type="InterPro" id="IPR017938">
    <property type="entry name" value="Riboflavin_synthase-like_b-brl"/>
</dbReference>
<dbReference type="PRINTS" id="PR00371">
    <property type="entry name" value="FPNCR"/>
</dbReference>
<dbReference type="PANTHER" id="PTHR19370:SF185">
    <property type="entry name" value="NADH-CYTOCHROME B5 REDUCTASE"/>
    <property type="match status" value="1"/>
</dbReference>
<feature type="binding site" evidence="11">
    <location>
        <position position="146"/>
    </location>
    <ligand>
        <name>FAD</name>
        <dbReference type="ChEBI" id="CHEBI:57692"/>
    </ligand>
</feature>
<keyword evidence="9" id="KW-0520">NAD</keyword>
<evidence type="ECO:0000256" key="1">
    <source>
        <dbReference type="ARBA" id="ARBA00001974"/>
    </source>
</evidence>
<keyword evidence="7" id="KW-1133">Transmembrane helix</keyword>
<dbReference type="Proteomes" id="UP000001568">
    <property type="component" value="Chromosome 11"/>
</dbReference>
<dbReference type="InterPro" id="IPR001834">
    <property type="entry name" value="CBR-like"/>
</dbReference>
<dbReference type="GO" id="GO:0071949">
    <property type="term" value="F:FAD binding"/>
    <property type="evidence" value="ECO:0007669"/>
    <property type="project" value="TreeGrafter"/>
</dbReference>
<dbReference type="HOGENOM" id="CLU_003827_9_2_1"/>
<dbReference type="AlphaFoldDB" id="A4S4R2"/>
<sequence length="255" mass="27842">RVALKLARREQISPDAARLTFALPTPSHVLGLPVGQHVGLSYVDAKSGERHERPYTPVSTDDQEGSVTFVIKAYKPCEKFPLGGKVSQHLDGLRVGDSCDFDGPKGMKTYEGGGVFAIRRLRSQGGGFEKRKCSRVGMIAGGSGITPMLQISRAILDNGDKVKMNLLFANQTEADILCREEIESDVAKYGADKFSADYTLDRPPKAGWSHFCGFITKEMIEKTMPPPGKRTQILICGPPPMLKFAVLPALEELGY</sequence>
<dbReference type="Gene3D" id="3.40.50.80">
    <property type="entry name" value="Nucleotide-binding domain of ferredoxin-NADP reductase (FNR) module"/>
    <property type="match status" value="1"/>
</dbReference>
<evidence type="ECO:0000256" key="3">
    <source>
        <dbReference type="ARBA" id="ARBA00022630"/>
    </source>
</evidence>
<feature type="binding site" evidence="11">
    <location>
        <position position="54"/>
    </location>
    <ligand>
        <name>FAD</name>
        <dbReference type="ChEBI" id="CHEBI:57692"/>
    </ligand>
</feature>
<comment type="subcellular location">
    <subcellularLocation>
        <location evidence="2">Mitochondrion outer membrane</location>
    </subcellularLocation>
</comment>
<keyword evidence="5" id="KW-1000">Mitochondrion outer membrane</keyword>
<dbReference type="FunFam" id="3.40.50.80:FF:000019">
    <property type="entry name" value="NADH-cytochrome b5 reductase"/>
    <property type="match status" value="1"/>
</dbReference>
<evidence type="ECO:0000256" key="6">
    <source>
        <dbReference type="ARBA" id="ARBA00022827"/>
    </source>
</evidence>
<keyword evidence="8" id="KW-0560">Oxidoreductase</keyword>
<evidence type="ECO:0000256" key="5">
    <source>
        <dbReference type="ARBA" id="ARBA00022787"/>
    </source>
</evidence>
<feature type="binding site" evidence="11">
    <location>
        <position position="53"/>
    </location>
    <ligand>
        <name>FAD</name>
        <dbReference type="ChEBI" id="CHEBI:57692"/>
    </ligand>
</feature>
<comment type="cofactor">
    <cofactor evidence="1 11">
        <name>FAD</name>
        <dbReference type="ChEBI" id="CHEBI:57692"/>
    </cofactor>
</comment>
<dbReference type="GO" id="GO:0005741">
    <property type="term" value="C:mitochondrial outer membrane"/>
    <property type="evidence" value="ECO:0007669"/>
    <property type="project" value="UniProtKB-SubCell"/>
</dbReference>
<evidence type="ECO:0000256" key="8">
    <source>
        <dbReference type="ARBA" id="ARBA00023002"/>
    </source>
</evidence>
<gene>
    <name evidence="13" type="ORF">OSTLU_6009</name>
</gene>
<dbReference type="CDD" id="cd06183">
    <property type="entry name" value="cyt_b5_reduct_like"/>
    <property type="match status" value="1"/>
</dbReference>
<evidence type="ECO:0000256" key="9">
    <source>
        <dbReference type="ARBA" id="ARBA00023027"/>
    </source>
</evidence>
<evidence type="ECO:0000256" key="7">
    <source>
        <dbReference type="ARBA" id="ARBA00022989"/>
    </source>
</evidence>
<organism evidence="13 14">
    <name type="scientific">Ostreococcus lucimarinus (strain CCE9901)</name>
    <dbReference type="NCBI Taxonomy" id="436017"/>
    <lineage>
        <taxon>Eukaryota</taxon>
        <taxon>Viridiplantae</taxon>
        <taxon>Chlorophyta</taxon>
        <taxon>Mamiellophyceae</taxon>
        <taxon>Mamiellales</taxon>
        <taxon>Bathycoccaceae</taxon>
        <taxon>Ostreococcus</taxon>
    </lineage>
</organism>
<evidence type="ECO:0000313" key="13">
    <source>
        <dbReference type="EMBL" id="ABO98772.1"/>
    </source>
</evidence>
<keyword evidence="4" id="KW-0812">Transmembrane</keyword>
<dbReference type="EMBL" id="CP000591">
    <property type="protein sequence ID" value="ABO98772.1"/>
    <property type="molecule type" value="Genomic_DNA"/>
</dbReference>
<dbReference type="Gene3D" id="2.40.30.10">
    <property type="entry name" value="Translation factors"/>
    <property type="match status" value="1"/>
</dbReference>
<reference evidence="13 14" key="1">
    <citation type="journal article" date="2007" name="Proc. Natl. Acad. Sci. U.S.A.">
        <title>The tiny eukaryote Ostreococcus provides genomic insights into the paradox of plankton speciation.</title>
        <authorList>
            <person name="Palenik B."/>
            <person name="Grimwood J."/>
            <person name="Aerts A."/>
            <person name="Rouze P."/>
            <person name="Salamov A."/>
            <person name="Putnam N."/>
            <person name="Dupont C."/>
            <person name="Jorgensen R."/>
            <person name="Derelle E."/>
            <person name="Rombauts S."/>
            <person name="Zhou K."/>
            <person name="Otillar R."/>
            <person name="Merchant S.S."/>
            <person name="Podell S."/>
            <person name="Gaasterland T."/>
            <person name="Napoli C."/>
            <person name="Gendler K."/>
            <person name="Manuell A."/>
            <person name="Tai V."/>
            <person name="Vallon O."/>
            <person name="Piganeau G."/>
            <person name="Jancek S."/>
            <person name="Heijde M."/>
            <person name="Jabbari K."/>
            <person name="Bowler C."/>
            <person name="Lohr M."/>
            <person name="Robbens S."/>
            <person name="Werner G."/>
            <person name="Dubchak I."/>
            <person name="Pazour G.J."/>
            <person name="Ren Q."/>
            <person name="Paulsen I."/>
            <person name="Delwiche C."/>
            <person name="Schmutz J."/>
            <person name="Rokhsar D."/>
            <person name="Van de Peer Y."/>
            <person name="Moreau H."/>
            <person name="Grigoriev I.V."/>
        </authorList>
    </citation>
    <scope>NUCLEOTIDE SEQUENCE [LARGE SCALE GENOMIC DNA]</scope>
    <source>
        <strain evidence="13 14">CCE9901</strain>
    </source>
</reference>
<proteinExistence type="predicted"/>
<feature type="binding site" evidence="11">
    <location>
        <position position="55"/>
    </location>
    <ligand>
        <name>FAD</name>
        <dbReference type="ChEBI" id="CHEBI:57692"/>
    </ligand>
</feature>
<evidence type="ECO:0000256" key="10">
    <source>
        <dbReference type="ARBA" id="ARBA00023136"/>
    </source>
</evidence>
<keyword evidence="10" id="KW-0472">Membrane</keyword>
<dbReference type="KEGG" id="olu:OSTLU_6009"/>
<dbReference type="PROSITE" id="PS51384">
    <property type="entry name" value="FAD_FR"/>
    <property type="match status" value="1"/>
</dbReference>
<dbReference type="STRING" id="436017.A4S4R2"/>
<keyword evidence="3 11" id="KW-0285">Flavoprotein</keyword>
<dbReference type="InterPro" id="IPR008333">
    <property type="entry name" value="Cbr1-like_FAD-bd_dom"/>
</dbReference>
<feature type="binding site" evidence="11">
    <location>
        <position position="87"/>
    </location>
    <ligand>
        <name>FAD</name>
        <dbReference type="ChEBI" id="CHEBI:57692"/>
    </ligand>
</feature>
<dbReference type="OrthoDB" id="432685at2759"/>
<protein>
    <recommendedName>
        <fullName evidence="12">FAD-binding FR-type domain-containing protein</fullName>
    </recommendedName>
</protein>
<feature type="domain" description="FAD-binding FR-type" evidence="12">
    <location>
        <begin position="1"/>
        <end position="111"/>
    </location>
</feature>
<evidence type="ECO:0000259" key="12">
    <source>
        <dbReference type="PROSITE" id="PS51384"/>
    </source>
</evidence>
<evidence type="ECO:0000256" key="4">
    <source>
        <dbReference type="ARBA" id="ARBA00022692"/>
    </source>
</evidence>
<feature type="binding site" evidence="11">
    <location>
        <position position="86"/>
    </location>
    <ligand>
        <name>FAD</name>
        <dbReference type="ChEBI" id="CHEBI:57692"/>
    </ligand>
</feature>
<keyword evidence="14" id="KW-1185">Reference proteome</keyword>
<dbReference type="InterPro" id="IPR001709">
    <property type="entry name" value="Flavoprot_Pyr_Nucl_cyt_Rdtase"/>
</dbReference>
<name>A4S4R2_OSTLU</name>
<dbReference type="GeneID" id="5004557"/>
<feature type="binding site" evidence="11">
    <location>
        <position position="72"/>
    </location>
    <ligand>
        <name>FAD</name>
        <dbReference type="ChEBI" id="CHEBI:57692"/>
    </ligand>
</feature>
<accession>A4S4R2</accession>
<dbReference type="RefSeq" id="XP_001420479.1">
    <property type="nucleotide sequence ID" value="XM_001420442.1"/>
</dbReference>
<dbReference type="PRINTS" id="PR00406">
    <property type="entry name" value="CYTB5RDTASE"/>
</dbReference>
<dbReference type="InterPro" id="IPR017927">
    <property type="entry name" value="FAD-bd_FR_type"/>
</dbReference>
<evidence type="ECO:0000256" key="11">
    <source>
        <dbReference type="PIRSR" id="PIRSR601834-1"/>
    </source>
</evidence>
<dbReference type="SUPFAM" id="SSF52343">
    <property type="entry name" value="Ferredoxin reductase-like, C-terminal NADP-linked domain"/>
    <property type="match status" value="1"/>
</dbReference>
<feature type="non-terminal residue" evidence="13">
    <location>
        <position position="1"/>
    </location>
</feature>
<dbReference type="GO" id="GO:0016491">
    <property type="term" value="F:oxidoreductase activity"/>
    <property type="evidence" value="ECO:0007669"/>
    <property type="project" value="UniProtKB-KW"/>
</dbReference>
<dbReference type="Gramene" id="ABO98772">
    <property type="protein sequence ID" value="ABO98772"/>
    <property type="gene ID" value="OSTLU_6009"/>
</dbReference>
<evidence type="ECO:0000256" key="2">
    <source>
        <dbReference type="ARBA" id="ARBA00004294"/>
    </source>
</evidence>
<dbReference type="PANTHER" id="PTHR19370">
    <property type="entry name" value="NADH-CYTOCHROME B5 REDUCTASE"/>
    <property type="match status" value="1"/>
</dbReference>
<dbReference type="OMA" id="VQIFMCG"/>
<dbReference type="SUPFAM" id="SSF63380">
    <property type="entry name" value="Riboflavin synthase domain-like"/>
    <property type="match status" value="1"/>
</dbReference>
<dbReference type="InterPro" id="IPR039261">
    <property type="entry name" value="FNR_nucleotide-bd"/>
</dbReference>
<feature type="binding site" evidence="11">
    <location>
        <position position="85"/>
    </location>
    <ligand>
        <name>FAD</name>
        <dbReference type="ChEBI" id="CHEBI:57692"/>
    </ligand>
</feature>
<feature type="binding site" evidence="11">
    <location>
        <position position="70"/>
    </location>
    <ligand>
        <name>FAD</name>
        <dbReference type="ChEBI" id="CHEBI:57692"/>
    </ligand>
</feature>
<feature type="non-terminal residue" evidence="13">
    <location>
        <position position="255"/>
    </location>
</feature>
<dbReference type="InterPro" id="IPR001433">
    <property type="entry name" value="OxRdtase_FAD/NAD-bd"/>
</dbReference>